<feature type="binding site" evidence="1">
    <location>
        <position position="20"/>
    </location>
    <ligand>
        <name>Zn(2+)</name>
        <dbReference type="ChEBI" id="CHEBI:29105"/>
    </ligand>
</feature>
<dbReference type="InterPro" id="IPR052891">
    <property type="entry name" value="DNA-3mA_glycosylase"/>
</dbReference>
<reference evidence="2" key="1">
    <citation type="submission" date="2021-04" db="EMBL/GenBank/DDBJ databases">
        <title>Luteolibacter sp. 32A isolated from the skin of an Anderson's salamander (Ambystoma andersonii).</title>
        <authorList>
            <person name="Spergser J."/>
            <person name="Busse H.-J."/>
        </authorList>
    </citation>
    <scope>NUCLEOTIDE SEQUENCE</scope>
    <source>
        <strain evidence="2">32A</strain>
    </source>
</reference>
<dbReference type="GO" id="GO:0046872">
    <property type="term" value="F:metal ion binding"/>
    <property type="evidence" value="ECO:0007669"/>
    <property type="project" value="UniProtKB-KW"/>
</dbReference>
<dbReference type="AlphaFoldDB" id="A0A975G763"/>
<dbReference type="GO" id="GO:0006284">
    <property type="term" value="P:base-excision repair"/>
    <property type="evidence" value="ECO:0007669"/>
    <property type="project" value="InterPro"/>
</dbReference>
<dbReference type="Pfam" id="PF03352">
    <property type="entry name" value="Adenine_glyco"/>
    <property type="match status" value="1"/>
</dbReference>
<keyword evidence="3" id="KW-1185">Reference proteome</keyword>
<keyword evidence="1" id="KW-0479">Metal-binding</keyword>
<dbReference type="InterPro" id="IPR005019">
    <property type="entry name" value="Adenine_glyco"/>
</dbReference>
<dbReference type="Gene3D" id="1.10.340.30">
    <property type="entry name" value="Hypothetical protein, domain 2"/>
    <property type="match status" value="1"/>
</dbReference>
<evidence type="ECO:0000256" key="1">
    <source>
        <dbReference type="PIRSR" id="PIRSR604597-1"/>
    </source>
</evidence>
<dbReference type="GO" id="GO:0008725">
    <property type="term" value="F:DNA-3-methyladenine glycosylase activity"/>
    <property type="evidence" value="ECO:0007669"/>
    <property type="project" value="InterPro"/>
</dbReference>
<dbReference type="PANTHER" id="PTHR30037">
    <property type="entry name" value="DNA-3-METHYLADENINE GLYCOSYLASE 1"/>
    <property type="match status" value="1"/>
</dbReference>
<name>A0A975G763_9BACT</name>
<dbReference type="KEGG" id="lamb:KBB96_14280"/>
<evidence type="ECO:0000313" key="3">
    <source>
        <dbReference type="Proteomes" id="UP000676169"/>
    </source>
</evidence>
<feature type="binding site" evidence="1">
    <location>
        <position position="6"/>
    </location>
    <ligand>
        <name>Zn(2+)</name>
        <dbReference type="ChEBI" id="CHEBI:29105"/>
    </ligand>
</feature>
<organism evidence="2 3">
    <name type="scientific">Luteolibacter ambystomatis</name>
    <dbReference type="NCBI Taxonomy" id="2824561"/>
    <lineage>
        <taxon>Bacteria</taxon>
        <taxon>Pseudomonadati</taxon>
        <taxon>Verrucomicrobiota</taxon>
        <taxon>Verrucomicrobiia</taxon>
        <taxon>Verrucomicrobiales</taxon>
        <taxon>Verrucomicrobiaceae</taxon>
        <taxon>Luteolibacter</taxon>
    </lineage>
</organism>
<sequence>MEPKRCLWVPLDKPLYVEYHDTEWGVPCHDERTLFEMICLEGAQAGLSWWTVLQKREHYRKVFHQFDIAKVAKMTDAALEKLLLDPGIIRHRGKIEGFRQNARAWIALREKEGDVVKWLWSFVGGKPQDHKTRSQENPNTTSLESDALSKALRKAGFNFVGSTTMYAFMQAVGMVNDHAANCLCRKRS</sequence>
<dbReference type="NCBIfam" id="TIGR00624">
    <property type="entry name" value="tag"/>
    <property type="match status" value="1"/>
</dbReference>
<proteinExistence type="predicted"/>
<protein>
    <submittedName>
        <fullName evidence="2">DNA-3-methyladenine glycosylase I</fullName>
    </submittedName>
</protein>
<dbReference type="PANTHER" id="PTHR30037:SF4">
    <property type="entry name" value="DNA-3-METHYLADENINE GLYCOSYLASE I"/>
    <property type="match status" value="1"/>
</dbReference>
<dbReference type="InterPro" id="IPR011257">
    <property type="entry name" value="DNA_glycosylase"/>
</dbReference>
<gene>
    <name evidence="2" type="ORF">KBB96_14280</name>
</gene>
<evidence type="ECO:0000313" key="2">
    <source>
        <dbReference type="EMBL" id="QUE50030.1"/>
    </source>
</evidence>
<dbReference type="SUPFAM" id="SSF48150">
    <property type="entry name" value="DNA-glycosylase"/>
    <property type="match status" value="1"/>
</dbReference>
<dbReference type="EMBL" id="CP073100">
    <property type="protein sequence ID" value="QUE50030.1"/>
    <property type="molecule type" value="Genomic_DNA"/>
</dbReference>
<dbReference type="InterPro" id="IPR004597">
    <property type="entry name" value="Tag"/>
</dbReference>
<dbReference type="Proteomes" id="UP000676169">
    <property type="component" value="Chromosome"/>
</dbReference>
<keyword evidence="1" id="KW-0862">Zinc</keyword>
<feature type="binding site" evidence="1">
    <location>
        <position position="178"/>
    </location>
    <ligand>
        <name>Zn(2+)</name>
        <dbReference type="ChEBI" id="CHEBI:29105"/>
    </ligand>
</feature>
<dbReference type="RefSeq" id="WP_211630119.1">
    <property type="nucleotide sequence ID" value="NZ_CP073100.1"/>
</dbReference>
<feature type="binding site" evidence="1">
    <location>
        <position position="182"/>
    </location>
    <ligand>
        <name>Zn(2+)</name>
        <dbReference type="ChEBI" id="CHEBI:29105"/>
    </ligand>
</feature>
<accession>A0A975G763</accession>